<comment type="caution">
    <text evidence="1">The sequence shown here is derived from an EMBL/GenBank/DDBJ whole genome shotgun (WGS) entry which is preliminary data.</text>
</comment>
<accession>A0A0V1A0C7</accession>
<reference evidence="1 2" key="1">
    <citation type="submission" date="2015-01" db="EMBL/GenBank/DDBJ databases">
        <title>Evolution of Trichinella species and genotypes.</title>
        <authorList>
            <person name="Korhonen P.K."/>
            <person name="Edoardo P."/>
            <person name="Giuseppe L.R."/>
            <person name="Gasser R.B."/>
        </authorList>
    </citation>
    <scope>NUCLEOTIDE SEQUENCE [LARGE SCALE GENOMIC DNA]</scope>
    <source>
        <strain evidence="1">ISS2496</strain>
    </source>
</reference>
<sequence length="100" mass="11224">MPKAKKLPLLASGLGRRRRSPSINRFPAFFSPSLEHLQNLSIVGRGKKFFCFPISNIQFQYSTPNFRHVLRCCIGCNDAYLGSRQDGFNEVTGDASLSRS</sequence>
<dbReference type="EMBL" id="JYDQ01000056">
    <property type="protein sequence ID" value="KRY17785.1"/>
    <property type="molecule type" value="Genomic_DNA"/>
</dbReference>
<proteinExistence type="predicted"/>
<evidence type="ECO:0000313" key="2">
    <source>
        <dbReference type="Proteomes" id="UP000054783"/>
    </source>
</evidence>
<gene>
    <name evidence="1" type="ORF">T12_10647</name>
</gene>
<name>A0A0V1A0C7_9BILA</name>
<protein>
    <submittedName>
        <fullName evidence="1">Uncharacterized protein</fullName>
    </submittedName>
</protein>
<keyword evidence="2" id="KW-1185">Reference proteome</keyword>
<organism evidence="1 2">
    <name type="scientific">Trichinella patagoniensis</name>
    <dbReference type="NCBI Taxonomy" id="990121"/>
    <lineage>
        <taxon>Eukaryota</taxon>
        <taxon>Metazoa</taxon>
        <taxon>Ecdysozoa</taxon>
        <taxon>Nematoda</taxon>
        <taxon>Enoplea</taxon>
        <taxon>Dorylaimia</taxon>
        <taxon>Trichinellida</taxon>
        <taxon>Trichinellidae</taxon>
        <taxon>Trichinella</taxon>
    </lineage>
</organism>
<evidence type="ECO:0000313" key="1">
    <source>
        <dbReference type="EMBL" id="KRY17785.1"/>
    </source>
</evidence>
<dbReference type="Proteomes" id="UP000054783">
    <property type="component" value="Unassembled WGS sequence"/>
</dbReference>
<dbReference type="AlphaFoldDB" id="A0A0V1A0C7"/>